<accession>A0AAV1B6M6</accession>
<protein>
    <submittedName>
        <fullName evidence="1">Uncharacterized protein</fullName>
    </submittedName>
</protein>
<evidence type="ECO:0000313" key="1">
    <source>
        <dbReference type="EMBL" id="CAI8618301.1"/>
    </source>
</evidence>
<sequence length="103" mass="11550">MAEMEFKFFGTASSTVNRRGKNNSENPALVFFCFIAGECEKVMLMVLSLTASSMFVTADLMLLTSLMILTSSSLVQNWLQDIDWWLLEEETEGCCYAKGGQLK</sequence>
<dbReference type="AlphaFoldDB" id="A0AAV1B6M6"/>
<dbReference type="EMBL" id="OX451741">
    <property type="protein sequence ID" value="CAI8618301.1"/>
    <property type="molecule type" value="Genomic_DNA"/>
</dbReference>
<dbReference type="Proteomes" id="UP001157006">
    <property type="component" value="Chromosome 6"/>
</dbReference>
<evidence type="ECO:0000313" key="2">
    <source>
        <dbReference type="Proteomes" id="UP001157006"/>
    </source>
</evidence>
<proteinExistence type="predicted"/>
<reference evidence="1 2" key="1">
    <citation type="submission" date="2023-01" db="EMBL/GenBank/DDBJ databases">
        <authorList>
            <person name="Kreplak J."/>
        </authorList>
    </citation>
    <scope>NUCLEOTIDE SEQUENCE [LARGE SCALE GENOMIC DNA]</scope>
</reference>
<keyword evidence="2" id="KW-1185">Reference proteome</keyword>
<name>A0AAV1B6M6_VICFA</name>
<gene>
    <name evidence="1" type="ORF">VFH_VI116840</name>
</gene>
<organism evidence="1 2">
    <name type="scientific">Vicia faba</name>
    <name type="common">Broad bean</name>
    <name type="synonym">Faba vulgaris</name>
    <dbReference type="NCBI Taxonomy" id="3906"/>
    <lineage>
        <taxon>Eukaryota</taxon>
        <taxon>Viridiplantae</taxon>
        <taxon>Streptophyta</taxon>
        <taxon>Embryophyta</taxon>
        <taxon>Tracheophyta</taxon>
        <taxon>Spermatophyta</taxon>
        <taxon>Magnoliopsida</taxon>
        <taxon>eudicotyledons</taxon>
        <taxon>Gunneridae</taxon>
        <taxon>Pentapetalae</taxon>
        <taxon>rosids</taxon>
        <taxon>fabids</taxon>
        <taxon>Fabales</taxon>
        <taxon>Fabaceae</taxon>
        <taxon>Papilionoideae</taxon>
        <taxon>50 kb inversion clade</taxon>
        <taxon>NPAAA clade</taxon>
        <taxon>Hologalegina</taxon>
        <taxon>IRL clade</taxon>
        <taxon>Fabeae</taxon>
        <taxon>Vicia</taxon>
    </lineage>
</organism>